<feature type="domain" description="C2" evidence="2">
    <location>
        <begin position="14"/>
        <end position="132"/>
    </location>
</feature>
<dbReference type="GO" id="GO:0030424">
    <property type="term" value="C:axon"/>
    <property type="evidence" value="ECO:0007669"/>
    <property type="project" value="TreeGrafter"/>
</dbReference>
<dbReference type="GO" id="GO:0070382">
    <property type="term" value="C:exocytic vesicle"/>
    <property type="evidence" value="ECO:0007669"/>
    <property type="project" value="TreeGrafter"/>
</dbReference>
<dbReference type="PANTHER" id="PTHR10024">
    <property type="entry name" value="SYNAPTOTAGMIN"/>
    <property type="match status" value="1"/>
</dbReference>
<dbReference type="GO" id="GO:0006906">
    <property type="term" value="P:vesicle fusion"/>
    <property type="evidence" value="ECO:0007669"/>
    <property type="project" value="TreeGrafter"/>
</dbReference>
<evidence type="ECO:0000259" key="2">
    <source>
        <dbReference type="PROSITE" id="PS50004"/>
    </source>
</evidence>
<dbReference type="GO" id="GO:0098793">
    <property type="term" value="C:presynapse"/>
    <property type="evidence" value="ECO:0007669"/>
    <property type="project" value="GOC"/>
</dbReference>
<reference evidence="4" key="1">
    <citation type="submission" date="2022-11" db="UniProtKB">
        <authorList>
            <consortium name="WormBaseParasite"/>
        </authorList>
    </citation>
    <scope>IDENTIFICATION</scope>
</reference>
<dbReference type="Gene3D" id="2.60.40.150">
    <property type="entry name" value="C2 domain"/>
    <property type="match status" value="1"/>
</dbReference>
<protein>
    <submittedName>
        <fullName evidence="4">C2 domain-containing protein</fullName>
    </submittedName>
</protein>
<dbReference type="Pfam" id="PF00168">
    <property type="entry name" value="C2"/>
    <property type="match status" value="1"/>
</dbReference>
<feature type="compositionally biased region" description="Polar residues" evidence="1">
    <location>
        <begin position="89"/>
        <end position="99"/>
    </location>
</feature>
<evidence type="ECO:0000256" key="1">
    <source>
        <dbReference type="SAM" id="MobiDB-lite"/>
    </source>
</evidence>
<proteinExistence type="predicted"/>
<sequence length="195" mass="22350">ALVEICSTNEGENYRGKICFALSYDNENFALHVEILEAIDLPPLDCISHSSDPYVRVFLLPDRQEVKITRVKRRTLNPKFNERNRKSPPKNSNEQQMMSKDQSIVSSATCLHGFVVCNQETLLSGSNAIESHILERVKNRFTRLTSMTCLLLCAWKRNNMQIGCFFVLMLSNPEPASRPRIEQKSQELSKLNLNF</sequence>
<dbReference type="GO" id="GO:0030276">
    <property type="term" value="F:clathrin binding"/>
    <property type="evidence" value="ECO:0007669"/>
    <property type="project" value="TreeGrafter"/>
</dbReference>
<dbReference type="GO" id="GO:0005544">
    <property type="term" value="F:calcium-dependent phospholipid binding"/>
    <property type="evidence" value="ECO:0007669"/>
    <property type="project" value="TreeGrafter"/>
</dbReference>
<dbReference type="Proteomes" id="UP000887565">
    <property type="component" value="Unplaced"/>
</dbReference>
<accession>A0A915I6J5</accession>
<evidence type="ECO:0000313" key="4">
    <source>
        <dbReference type="WBParaSite" id="nRc.2.0.1.t09763-RA"/>
    </source>
</evidence>
<dbReference type="PROSITE" id="PS50004">
    <property type="entry name" value="C2"/>
    <property type="match status" value="1"/>
</dbReference>
<name>A0A915I6J5_ROMCU</name>
<keyword evidence="3" id="KW-1185">Reference proteome</keyword>
<evidence type="ECO:0000313" key="3">
    <source>
        <dbReference type="Proteomes" id="UP000887565"/>
    </source>
</evidence>
<dbReference type="InterPro" id="IPR035892">
    <property type="entry name" value="C2_domain_sf"/>
</dbReference>
<dbReference type="GO" id="GO:0005509">
    <property type="term" value="F:calcium ion binding"/>
    <property type="evidence" value="ECO:0007669"/>
    <property type="project" value="TreeGrafter"/>
</dbReference>
<dbReference type="PANTHER" id="PTHR10024:SF344">
    <property type="entry name" value="SYNAPTOTAGMIN-7"/>
    <property type="match status" value="1"/>
</dbReference>
<dbReference type="GO" id="GO:0005886">
    <property type="term" value="C:plasma membrane"/>
    <property type="evidence" value="ECO:0007669"/>
    <property type="project" value="TreeGrafter"/>
</dbReference>
<organism evidence="3 4">
    <name type="scientific">Romanomermis culicivorax</name>
    <name type="common">Nematode worm</name>
    <dbReference type="NCBI Taxonomy" id="13658"/>
    <lineage>
        <taxon>Eukaryota</taxon>
        <taxon>Metazoa</taxon>
        <taxon>Ecdysozoa</taxon>
        <taxon>Nematoda</taxon>
        <taxon>Enoplea</taxon>
        <taxon>Dorylaimia</taxon>
        <taxon>Mermithida</taxon>
        <taxon>Mermithoidea</taxon>
        <taxon>Mermithidae</taxon>
        <taxon>Romanomermis</taxon>
    </lineage>
</organism>
<feature type="region of interest" description="Disordered" evidence="1">
    <location>
        <begin position="77"/>
        <end position="99"/>
    </location>
</feature>
<dbReference type="GO" id="GO:0000149">
    <property type="term" value="F:SNARE binding"/>
    <property type="evidence" value="ECO:0007669"/>
    <property type="project" value="TreeGrafter"/>
</dbReference>
<dbReference type="AlphaFoldDB" id="A0A915I6J5"/>
<dbReference type="SMART" id="SM00239">
    <property type="entry name" value="C2"/>
    <property type="match status" value="1"/>
</dbReference>
<dbReference type="GO" id="GO:0001786">
    <property type="term" value="F:phosphatidylserine binding"/>
    <property type="evidence" value="ECO:0007669"/>
    <property type="project" value="TreeGrafter"/>
</dbReference>
<dbReference type="SUPFAM" id="SSF49562">
    <property type="entry name" value="C2 domain (Calcium/lipid-binding domain, CaLB)"/>
    <property type="match status" value="1"/>
</dbReference>
<dbReference type="GO" id="GO:0048791">
    <property type="term" value="P:calcium ion-regulated exocytosis of neurotransmitter"/>
    <property type="evidence" value="ECO:0007669"/>
    <property type="project" value="TreeGrafter"/>
</dbReference>
<dbReference type="InterPro" id="IPR000008">
    <property type="entry name" value="C2_dom"/>
</dbReference>
<dbReference type="WBParaSite" id="nRc.2.0.1.t09763-RA">
    <property type="protein sequence ID" value="nRc.2.0.1.t09763-RA"/>
    <property type="gene ID" value="nRc.2.0.1.g09763"/>
</dbReference>